<protein>
    <submittedName>
        <fullName evidence="1">Uncharacterized protein</fullName>
    </submittedName>
</protein>
<organism evidence="1">
    <name type="scientific">Siphoviridae sp. ctv4j104</name>
    <dbReference type="NCBI Taxonomy" id="2826510"/>
    <lineage>
        <taxon>Viruses</taxon>
        <taxon>Duplodnaviria</taxon>
        <taxon>Heunggongvirae</taxon>
        <taxon>Uroviricota</taxon>
        <taxon>Caudoviricetes</taxon>
    </lineage>
</organism>
<evidence type="ECO:0000313" key="1">
    <source>
        <dbReference type="EMBL" id="DAD78969.1"/>
    </source>
</evidence>
<proteinExistence type="predicted"/>
<accession>A0A8S5M9E6</accession>
<sequence>MNVWRYYIVNNVLKHRLLAILNEYYRMLTADMQHKLNFAVTNDDINKIMKQFNEELITCNNIAEELRKEETK</sequence>
<dbReference type="EMBL" id="BK014855">
    <property type="protein sequence ID" value="DAD78969.1"/>
    <property type="molecule type" value="Genomic_DNA"/>
</dbReference>
<name>A0A8S5M9E6_9CAUD</name>
<reference evidence="1" key="1">
    <citation type="journal article" date="2021" name="Proc. Natl. Acad. Sci. U.S.A.">
        <title>A Catalog of Tens of Thousands of Viruses from Human Metagenomes Reveals Hidden Associations with Chronic Diseases.</title>
        <authorList>
            <person name="Tisza M.J."/>
            <person name="Buck C.B."/>
        </authorList>
    </citation>
    <scope>NUCLEOTIDE SEQUENCE</scope>
    <source>
        <strain evidence="1">Ctv4j104</strain>
    </source>
</reference>